<protein>
    <submittedName>
        <fullName evidence="6">Hopanoid biosynthesis-associated protein HpnK</fullName>
    </submittedName>
</protein>
<dbReference type="GO" id="GO:0019213">
    <property type="term" value="F:deacetylase activity"/>
    <property type="evidence" value="ECO:0007669"/>
    <property type="project" value="TreeGrafter"/>
</dbReference>
<comment type="cofactor">
    <cofactor evidence="1">
        <name>Mg(2+)</name>
        <dbReference type="ChEBI" id="CHEBI:18420"/>
    </cofactor>
</comment>
<evidence type="ECO:0000256" key="5">
    <source>
        <dbReference type="ARBA" id="ARBA00023277"/>
    </source>
</evidence>
<evidence type="ECO:0000313" key="7">
    <source>
        <dbReference type="Proteomes" id="UP000676409"/>
    </source>
</evidence>
<dbReference type="Pfam" id="PF04794">
    <property type="entry name" value="YdjC"/>
    <property type="match status" value="1"/>
</dbReference>
<organism evidence="6 7">
    <name type="scientific">Phenylobacterium montanum</name>
    <dbReference type="NCBI Taxonomy" id="2823693"/>
    <lineage>
        <taxon>Bacteria</taxon>
        <taxon>Pseudomonadati</taxon>
        <taxon>Pseudomonadota</taxon>
        <taxon>Alphaproteobacteria</taxon>
        <taxon>Caulobacterales</taxon>
        <taxon>Caulobacteraceae</taxon>
        <taxon>Phenylobacterium</taxon>
    </lineage>
</organism>
<dbReference type="EMBL" id="CP073078">
    <property type="protein sequence ID" value="QUD89955.1"/>
    <property type="molecule type" value="Genomic_DNA"/>
</dbReference>
<keyword evidence="2" id="KW-0479">Metal-binding</keyword>
<reference evidence="6" key="1">
    <citation type="submission" date="2021-04" db="EMBL/GenBank/DDBJ databases">
        <title>The complete genome sequence of Caulobacter sp. S6.</title>
        <authorList>
            <person name="Tang Y."/>
            <person name="Ouyang W."/>
            <person name="Liu Q."/>
            <person name="Huang B."/>
            <person name="Guo Z."/>
            <person name="Lei P."/>
        </authorList>
    </citation>
    <scope>NUCLEOTIDE SEQUENCE</scope>
    <source>
        <strain evidence="6">S6</strain>
    </source>
</reference>
<evidence type="ECO:0000256" key="4">
    <source>
        <dbReference type="ARBA" id="ARBA00022842"/>
    </source>
</evidence>
<keyword evidence="3" id="KW-0378">Hydrolase</keyword>
<evidence type="ECO:0000256" key="2">
    <source>
        <dbReference type="ARBA" id="ARBA00022723"/>
    </source>
</evidence>
<proteinExistence type="predicted"/>
<dbReference type="Gene3D" id="3.20.20.370">
    <property type="entry name" value="Glycoside hydrolase/deacetylase"/>
    <property type="match status" value="1"/>
</dbReference>
<dbReference type="InterPro" id="IPR011330">
    <property type="entry name" value="Glyco_hydro/deAcase_b/a-brl"/>
</dbReference>
<dbReference type="GO" id="GO:0005975">
    <property type="term" value="P:carbohydrate metabolic process"/>
    <property type="evidence" value="ECO:0007669"/>
    <property type="project" value="InterPro"/>
</dbReference>
<dbReference type="GO" id="GO:0016787">
    <property type="term" value="F:hydrolase activity"/>
    <property type="evidence" value="ECO:0007669"/>
    <property type="project" value="UniProtKB-KW"/>
</dbReference>
<dbReference type="RefSeq" id="WP_211940006.1">
    <property type="nucleotide sequence ID" value="NZ_CP073078.1"/>
</dbReference>
<keyword evidence="4" id="KW-0460">Magnesium</keyword>
<dbReference type="AlphaFoldDB" id="A0A975IWL2"/>
<dbReference type="NCBIfam" id="TIGR03473">
    <property type="entry name" value="HpnK"/>
    <property type="match status" value="1"/>
</dbReference>
<dbReference type="PANTHER" id="PTHR31609">
    <property type="entry name" value="YDJC DEACETYLASE FAMILY MEMBER"/>
    <property type="match status" value="1"/>
</dbReference>
<accession>A0A975IWL2</accession>
<dbReference type="InterPro" id="IPR006879">
    <property type="entry name" value="YdjC-like"/>
</dbReference>
<name>A0A975IWL2_9CAUL</name>
<dbReference type="PANTHER" id="PTHR31609:SF1">
    <property type="entry name" value="CARBOHYDRATE DEACETYLASE"/>
    <property type="match status" value="1"/>
</dbReference>
<evidence type="ECO:0000313" key="6">
    <source>
        <dbReference type="EMBL" id="QUD89955.1"/>
    </source>
</evidence>
<evidence type="ECO:0000256" key="3">
    <source>
        <dbReference type="ARBA" id="ARBA00022801"/>
    </source>
</evidence>
<evidence type="ECO:0000256" key="1">
    <source>
        <dbReference type="ARBA" id="ARBA00001946"/>
    </source>
</evidence>
<keyword evidence="7" id="KW-1185">Reference proteome</keyword>
<dbReference type="KEGG" id="caul:KCG34_08855"/>
<dbReference type="GO" id="GO:0046872">
    <property type="term" value="F:metal ion binding"/>
    <property type="evidence" value="ECO:0007669"/>
    <property type="project" value="UniProtKB-KW"/>
</dbReference>
<dbReference type="CDD" id="cd10804">
    <property type="entry name" value="YdjC_HpnK_like"/>
    <property type="match status" value="1"/>
</dbReference>
<dbReference type="SUPFAM" id="SSF88713">
    <property type="entry name" value="Glycoside hydrolase/deacetylase"/>
    <property type="match status" value="1"/>
</dbReference>
<dbReference type="InterPro" id="IPR017836">
    <property type="entry name" value="Hopanoid_biosynth-assoc_HpnK"/>
</dbReference>
<sequence>MKHLVITSDDFGASLEVNEAVEQAHTQGALTAASLMVAAPGAADAVERARRLPNLGVGLHVVLVEGRPALPPEQVPALVDSTGHFRTDMVGAGVNLFFNPAARAQLLAEVTAQFEAFAATGLRLDHVNAHKHFHLHPTIAGAILKVGKRFGMRAARLPIEPRAVLAKVEPGAYPANTVVDLWAGLARDRFRRAGVQVPDSVFGLAWSGAVTAERLAGMIAHLPEGLSEIYLHPATGSYSGSAPGYRYADELAALLSPAAIGAAADETIRRGRFMDFLDSTSPREPVA</sequence>
<gene>
    <name evidence="6" type="primary">hpnK</name>
    <name evidence="6" type="ORF">KCG34_08855</name>
</gene>
<keyword evidence="5" id="KW-0119">Carbohydrate metabolism</keyword>
<dbReference type="Proteomes" id="UP000676409">
    <property type="component" value="Chromosome"/>
</dbReference>